<dbReference type="Proteomes" id="UP001254257">
    <property type="component" value="Unassembled WGS sequence"/>
</dbReference>
<evidence type="ECO:0000313" key="3">
    <source>
        <dbReference type="Proteomes" id="UP001254257"/>
    </source>
</evidence>
<dbReference type="InterPro" id="IPR041657">
    <property type="entry name" value="HTH_17"/>
</dbReference>
<accession>A0ABU3SFW2</accession>
<keyword evidence="3" id="KW-1185">Reference proteome</keyword>
<evidence type="ECO:0000259" key="1">
    <source>
        <dbReference type="Pfam" id="PF12728"/>
    </source>
</evidence>
<name>A0ABU3SFW2_9HYPH</name>
<reference evidence="2 3" key="1">
    <citation type="submission" date="2023-09" db="EMBL/GenBank/DDBJ databases">
        <title>Whole genome shotgun sequencing (WGS) of Bosea sp. ZW T0_25, isolated from stored onions (Allium cepa).</title>
        <authorList>
            <person name="Stoll D.A."/>
            <person name="Huch M."/>
        </authorList>
    </citation>
    <scope>NUCLEOTIDE SEQUENCE [LARGE SCALE GENOMIC DNA]</scope>
    <source>
        <strain evidence="2 3">ZW T0_25</strain>
    </source>
</reference>
<protein>
    <submittedName>
        <fullName evidence="2">Helix-turn-helix domain-containing protein</fullName>
    </submittedName>
</protein>
<proteinExistence type="predicted"/>
<organism evidence="2 3">
    <name type="scientific">Bosea rubneri</name>
    <dbReference type="NCBI Taxonomy" id="3075434"/>
    <lineage>
        <taxon>Bacteria</taxon>
        <taxon>Pseudomonadati</taxon>
        <taxon>Pseudomonadota</taxon>
        <taxon>Alphaproteobacteria</taxon>
        <taxon>Hyphomicrobiales</taxon>
        <taxon>Boseaceae</taxon>
        <taxon>Bosea</taxon>
    </lineage>
</organism>
<sequence>MEHAEITGTIRKPLRYTYYQTFTQPCQPLFRIYFLGGSKLLSHNDNIASDTLYGAAAVASFLGLPRRAVYHAVSTGRLPVFRIGETVAARKSTLLAWIAEQEQSARARRAA</sequence>
<dbReference type="Pfam" id="PF12728">
    <property type="entry name" value="HTH_17"/>
    <property type="match status" value="1"/>
</dbReference>
<gene>
    <name evidence="2" type="ORF">RKE40_27715</name>
</gene>
<evidence type="ECO:0000313" key="2">
    <source>
        <dbReference type="EMBL" id="MDU0343690.1"/>
    </source>
</evidence>
<dbReference type="EMBL" id="JAWDID010000081">
    <property type="protein sequence ID" value="MDU0343690.1"/>
    <property type="molecule type" value="Genomic_DNA"/>
</dbReference>
<comment type="caution">
    <text evidence="2">The sequence shown here is derived from an EMBL/GenBank/DDBJ whole genome shotgun (WGS) entry which is preliminary data.</text>
</comment>
<feature type="domain" description="Helix-turn-helix" evidence="1">
    <location>
        <begin position="53"/>
        <end position="101"/>
    </location>
</feature>
<dbReference type="RefSeq" id="WP_316021389.1">
    <property type="nucleotide sequence ID" value="NZ_JAWDID010000081.1"/>
</dbReference>